<proteinExistence type="predicted"/>
<dbReference type="EMBL" id="MN956836">
    <property type="protein sequence ID" value="QTX14020.1"/>
    <property type="molecule type" value="Genomic_DNA"/>
</dbReference>
<dbReference type="AlphaFoldDB" id="A0A8B0STK9"/>
<geneLocation type="plasmid" evidence="1">
    <name>p17-15-vir-like</name>
</geneLocation>
<sequence>MVYRKDDKTYKISGSINIKYFMKQIEEKPRKKQPSRFQPKHSL</sequence>
<accession>A0A8B0STK9</accession>
<protein>
    <submittedName>
        <fullName evidence="1">IncF plasmid conjugative transfer pilus assembly protein TraW</fullName>
    </submittedName>
</protein>
<organism evidence="1">
    <name type="scientific">Klebsiella pneumoniae</name>
    <dbReference type="NCBI Taxonomy" id="573"/>
    <lineage>
        <taxon>Bacteria</taxon>
        <taxon>Pseudomonadati</taxon>
        <taxon>Pseudomonadota</taxon>
        <taxon>Gammaproteobacteria</taxon>
        <taxon>Enterobacterales</taxon>
        <taxon>Enterobacteriaceae</taxon>
        <taxon>Klebsiella/Raoultella group</taxon>
        <taxon>Klebsiella</taxon>
        <taxon>Klebsiella pneumoniae complex</taxon>
    </lineage>
</organism>
<name>A0A8B0STK9_KLEPN</name>
<reference evidence="1" key="1">
    <citation type="submission" date="2020-01" db="EMBL/GenBank/DDBJ databases">
        <authorList>
            <person name="Qin S."/>
        </authorList>
    </citation>
    <scope>NUCLEOTIDE SEQUENCE</scope>
    <source>
        <strain evidence="1">CVir17-16-YZ6g</strain>
        <plasmid evidence="1">p17-15-vir-like</plasmid>
    </source>
</reference>
<evidence type="ECO:0000313" key="1">
    <source>
        <dbReference type="EMBL" id="QTX14020.1"/>
    </source>
</evidence>
<keyword evidence="1" id="KW-0614">Plasmid</keyword>